<evidence type="ECO:0008006" key="3">
    <source>
        <dbReference type="Google" id="ProtNLM"/>
    </source>
</evidence>
<gene>
    <name evidence="1" type="ORF">SAMN02746041_00420</name>
</gene>
<organism evidence="1 2">
    <name type="scientific">Desulfacinum hydrothermale DSM 13146</name>
    <dbReference type="NCBI Taxonomy" id="1121390"/>
    <lineage>
        <taxon>Bacteria</taxon>
        <taxon>Pseudomonadati</taxon>
        <taxon>Thermodesulfobacteriota</taxon>
        <taxon>Syntrophobacteria</taxon>
        <taxon>Syntrophobacterales</taxon>
        <taxon>Syntrophobacteraceae</taxon>
        <taxon>Desulfacinum</taxon>
    </lineage>
</organism>
<proteinExistence type="predicted"/>
<evidence type="ECO:0000313" key="2">
    <source>
        <dbReference type="Proteomes" id="UP000192783"/>
    </source>
</evidence>
<protein>
    <recommendedName>
        <fullName evidence="3">RCK N-terminal domain-containing protein</fullName>
    </recommendedName>
</protein>
<reference evidence="1 2" key="1">
    <citation type="submission" date="2017-04" db="EMBL/GenBank/DDBJ databases">
        <authorList>
            <person name="Afonso C.L."/>
            <person name="Miller P.J."/>
            <person name="Scott M.A."/>
            <person name="Spackman E."/>
            <person name="Goraichik I."/>
            <person name="Dimitrov K.M."/>
            <person name="Suarez D.L."/>
            <person name="Swayne D.E."/>
        </authorList>
    </citation>
    <scope>NUCLEOTIDE SEQUENCE [LARGE SCALE GENOMIC DNA]</scope>
    <source>
        <strain evidence="1 2">DSM 13146</strain>
    </source>
</reference>
<evidence type="ECO:0000313" key="1">
    <source>
        <dbReference type="EMBL" id="SMC17894.1"/>
    </source>
</evidence>
<dbReference type="Proteomes" id="UP000192783">
    <property type="component" value="Unassembled WGS sequence"/>
</dbReference>
<dbReference type="STRING" id="1121390.SAMN02746041_00420"/>
<dbReference type="EMBL" id="FWXF01000001">
    <property type="protein sequence ID" value="SMC17894.1"/>
    <property type="molecule type" value="Genomic_DNA"/>
</dbReference>
<dbReference type="OrthoDB" id="5501373at2"/>
<keyword evidence="2" id="KW-1185">Reference proteome</keyword>
<dbReference type="RefSeq" id="WP_084055875.1">
    <property type="nucleotide sequence ID" value="NZ_FWXF01000001.1"/>
</dbReference>
<accession>A0A1W1X1X2</accession>
<dbReference type="Gene3D" id="3.40.50.720">
    <property type="entry name" value="NAD(P)-binding Rossmann-like Domain"/>
    <property type="match status" value="1"/>
</dbReference>
<dbReference type="AlphaFoldDB" id="A0A1W1X1X2"/>
<name>A0A1W1X1X2_9BACT</name>
<sequence>MKFPPVQPGTIVVLGAGRFGSLAARRLPARYRKASIVLVDRDASRLQGVDAPSPVEKVQDDALTFLNTLERPNLWIVPAVPIHVAWQWVLSRLQKVGSAHPLPVPAEMDHQVPNPLRIDGETLYASFAHFKCPDNCPEPDKICTFTGKPRPGILYRHLARVSVPGHSIHVLRSWQLAPGVGGYTLGHLHDILHAVEAVPGRHILATSCSCHAVLNGLAWGGKDFRAHA</sequence>